<dbReference type="InterPro" id="IPR043519">
    <property type="entry name" value="NT_sf"/>
</dbReference>
<evidence type="ECO:0000313" key="3">
    <source>
        <dbReference type="EMBL" id="TSP10652.1"/>
    </source>
</evidence>
<keyword evidence="1" id="KW-0175">Coiled coil</keyword>
<dbReference type="Proteomes" id="UP000318943">
    <property type="component" value="Unassembled WGS sequence"/>
</dbReference>
<dbReference type="PANTHER" id="PTHR41773:SF1">
    <property type="entry name" value="RELA_SPOT DOMAIN-CONTAINING PROTEIN"/>
    <property type="match status" value="1"/>
</dbReference>
<feature type="coiled-coil region" evidence="1">
    <location>
        <begin position="270"/>
        <end position="321"/>
    </location>
</feature>
<protein>
    <submittedName>
        <fullName evidence="3">Addiction module component</fullName>
    </submittedName>
</protein>
<dbReference type="Gene3D" id="3.30.460.10">
    <property type="entry name" value="Beta Polymerase, domain 2"/>
    <property type="match status" value="1"/>
</dbReference>
<sequence>MRLVAKSKSSSVIEKWIAMIDQMTLEVFLSKNNISKETWEKSGCDWQVLQGIGSDHYDHFNQLRDSADFLARQIQTLKDVHSVRWRVKDVEHLLEKIVRKRAAGAKKYLTISVENYHNIVTDLVGVRALHLFKHDCFAIDEALRRRWKAIERPVSYVREGDHLEFLNRLRERGFNIKRHPAGYRSIHYVVGIQHWERRTIAEVQVRTIFEEGWSEIDHKVRYPNFSDNEMVEYFLTIFNRMAGSADEMGGFVRDLAAAMDALEITALQAVKEKESALLATERALLDLERAKEEGGELQGKLDKVKAELQHLRRTSERASAISEDSNKILRRIGSDGGSGLKSLKIAEDGALLKALNEVTAGAAIKTLKSLEVGSAFKVLKELEASPGFKNLKALEDNSAFKSLKTLEEGSVLKNLKELEASAAFKVLKGLEDRTVLKSLKDIKGK</sequence>
<evidence type="ECO:0000259" key="2">
    <source>
        <dbReference type="SMART" id="SM00954"/>
    </source>
</evidence>
<feature type="domain" description="RelA/SpoT" evidence="2">
    <location>
        <begin position="85"/>
        <end position="228"/>
    </location>
</feature>
<evidence type="ECO:0000313" key="4">
    <source>
        <dbReference type="Proteomes" id="UP000318943"/>
    </source>
</evidence>
<dbReference type="SMART" id="SM00954">
    <property type="entry name" value="RelA_SpoT"/>
    <property type="match status" value="1"/>
</dbReference>
<dbReference type="SUPFAM" id="SSF81301">
    <property type="entry name" value="Nucleotidyltransferase"/>
    <property type="match status" value="1"/>
</dbReference>
<dbReference type="Pfam" id="PF04607">
    <property type="entry name" value="RelA_SpoT"/>
    <property type="match status" value="1"/>
</dbReference>
<proteinExistence type="predicted"/>
<dbReference type="PANTHER" id="PTHR41773">
    <property type="entry name" value="GTP PYROPHOSPHATASE-RELATED"/>
    <property type="match status" value="1"/>
</dbReference>
<reference evidence="3 4" key="1">
    <citation type="submission" date="2019-05" db="EMBL/GenBank/DDBJ databases">
        <title>Whole genome sequence analysis of Cupriavidus campinensis S14E4C strain.</title>
        <authorList>
            <person name="Abbaszade G."/>
            <person name="Szabo A."/>
            <person name="Toumi M."/>
            <person name="Toth E."/>
        </authorList>
    </citation>
    <scope>NUCLEOTIDE SEQUENCE [LARGE SCALE GENOMIC DNA]</scope>
    <source>
        <strain evidence="3 4">S14E4C</strain>
    </source>
</reference>
<dbReference type="EMBL" id="VCIZ01000014">
    <property type="protein sequence ID" value="TSP10652.1"/>
    <property type="molecule type" value="Genomic_DNA"/>
</dbReference>
<organism evidence="3 4">
    <name type="scientific">Cupriavidus campinensis</name>
    <dbReference type="NCBI Taxonomy" id="151783"/>
    <lineage>
        <taxon>Bacteria</taxon>
        <taxon>Pseudomonadati</taxon>
        <taxon>Pseudomonadota</taxon>
        <taxon>Betaproteobacteria</taxon>
        <taxon>Burkholderiales</taxon>
        <taxon>Burkholderiaceae</taxon>
        <taxon>Cupriavidus</taxon>
    </lineage>
</organism>
<dbReference type="CDD" id="cd05399">
    <property type="entry name" value="NT_Rel-Spo_like"/>
    <property type="match status" value="1"/>
</dbReference>
<comment type="caution">
    <text evidence="3">The sequence shown here is derived from an EMBL/GenBank/DDBJ whole genome shotgun (WGS) entry which is preliminary data.</text>
</comment>
<keyword evidence="4" id="KW-1185">Reference proteome</keyword>
<gene>
    <name evidence="3" type="ORF">FGG12_21410</name>
</gene>
<name>A0ABY3EI92_9BURK</name>
<accession>A0ABY3EI92</accession>
<dbReference type="InterPro" id="IPR007685">
    <property type="entry name" value="RelA_SpoT"/>
</dbReference>
<evidence type="ECO:0000256" key="1">
    <source>
        <dbReference type="SAM" id="Coils"/>
    </source>
</evidence>